<sequence>MTEIVRKIERKLILKKDDEDELIFESLTVGNSENEYTDEEKCVNIPKVKRKKLKSTKARNATRKNKEATEPKIKSTVIEERARSKRKFRKRKRVAGHVLNSKKEVFINKKLQKAGQRIKWIMKTSMRYLGIGLVKLLSIPVYVDNHKQYCG</sequence>
<evidence type="ECO:0000313" key="2">
    <source>
        <dbReference type="EMBL" id="KAK2703893.1"/>
    </source>
</evidence>
<keyword evidence="3" id="KW-1185">Reference proteome</keyword>
<evidence type="ECO:0000313" key="3">
    <source>
        <dbReference type="Proteomes" id="UP001187531"/>
    </source>
</evidence>
<organism evidence="2 3">
    <name type="scientific">Artemia franciscana</name>
    <name type="common">Brine shrimp</name>
    <name type="synonym">Artemia sanfranciscana</name>
    <dbReference type="NCBI Taxonomy" id="6661"/>
    <lineage>
        <taxon>Eukaryota</taxon>
        <taxon>Metazoa</taxon>
        <taxon>Ecdysozoa</taxon>
        <taxon>Arthropoda</taxon>
        <taxon>Crustacea</taxon>
        <taxon>Branchiopoda</taxon>
        <taxon>Anostraca</taxon>
        <taxon>Artemiidae</taxon>
        <taxon>Artemia</taxon>
    </lineage>
</organism>
<proteinExistence type="predicted"/>
<dbReference type="Proteomes" id="UP001187531">
    <property type="component" value="Unassembled WGS sequence"/>
</dbReference>
<feature type="region of interest" description="Disordered" evidence="1">
    <location>
        <begin position="53"/>
        <end position="92"/>
    </location>
</feature>
<protein>
    <submittedName>
        <fullName evidence="2">Uncharacterized protein</fullName>
    </submittedName>
</protein>
<feature type="compositionally biased region" description="Basic residues" evidence="1">
    <location>
        <begin position="83"/>
        <end position="92"/>
    </location>
</feature>
<gene>
    <name evidence="2" type="ORF">QYM36_017818</name>
</gene>
<accession>A0AA88H852</accession>
<reference evidence="2" key="1">
    <citation type="submission" date="2023-07" db="EMBL/GenBank/DDBJ databases">
        <title>Chromosome-level genome assembly of Artemia franciscana.</title>
        <authorList>
            <person name="Jo E."/>
        </authorList>
    </citation>
    <scope>NUCLEOTIDE SEQUENCE</scope>
    <source>
        <tissue evidence="2">Whole body</tissue>
    </source>
</reference>
<feature type="compositionally biased region" description="Basic residues" evidence="1">
    <location>
        <begin position="53"/>
        <end position="63"/>
    </location>
</feature>
<dbReference type="AlphaFoldDB" id="A0AA88H852"/>
<feature type="compositionally biased region" description="Basic and acidic residues" evidence="1">
    <location>
        <begin position="64"/>
        <end position="82"/>
    </location>
</feature>
<dbReference type="EMBL" id="JAVRJZ010000067">
    <property type="protein sequence ID" value="KAK2703893.1"/>
    <property type="molecule type" value="Genomic_DNA"/>
</dbReference>
<name>A0AA88H852_ARTSF</name>
<comment type="caution">
    <text evidence="2">The sequence shown here is derived from an EMBL/GenBank/DDBJ whole genome shotgun (WGS) entry which is preliminary data.</text>
</comment>
<evidence type="ECO:0000256" key="1">
    <source>
        <dbReference type="SAM" id="MobiDB-lite"/>
    </source>
</evidence>